<dbReference type="GO" id="GO:0071949">
    <property type="term" value="F:FAD binding"/>
    <property type="evidence" value="ECO:0007669"/>
    <property type="project" value="InterPro"/>
</dbReference>
<evidence type="ECO:0000256" key="5">
    <source>
        <dbReference type="ARBA" id="ARBA00023033"/>
    </source>
</evidence>
<feature type="domain" description="FAD-binding" evidence="6">
    <location>
        <begin position="283"/>
        <end position="345"/>
    </location>
</feature>
<evidence type="ECO:0000259" key="6">
    <source>
        <dbReference type="Pfam" id="PF01494"/>
    </source>
</evidence>
<sequence length="398" mass="44098">MTPLRVLVIGAGLGGLTAASCLRRAGFEVRVFEQTPALGEVGAGIQLGPNAIRVLHQLGICEALDTVAVRPQALDVRDWQSGRIINSIPLGEAYEEQYGMPYYHAHRADLHALLVDAFEAVAPGCIRLRSQCVGLDDQGHTVKVHFADGSWAEGDVVIGADGIHSAVREHLFGPDHPRFTGMVAFRSTVPIERLPGGLIERRGYNWAGPHHHFVHYLLKGGRLVNCVGICEQTDWRVESWSVEGDLGELRSEFAGWHETIQGLIDGMDHCFKWALYDRDPMPSWTVGRATLLGDACHPMLPFLAQGACMAIEDGYVIARCLQSQADIATALSTYETLRKPRVSQVQLGARERGKRLHLADPQAMAERDRQFSADPERRRQEMDWIYRYDVVAEHGLIG</sequence>
<keyword evidence="3" id="KW-0274">FAD</keyword>
<keyword evidence="8" id="KW-1185">Reference proteome</keyword>
<dbReference type="HOGENOM" id="CLU_009665_19_5_7"/>
<evidence type="ECO:0000313" key="8">
    <source>
        <dbReference type="Proteomes" id="UP000019141"/>
    </source>
</evidence>
<keyword evidence="5" id="KW-0503">Monooxygenase</keyword>
<dbReference type="SUPFAM" id="SSF54373">
    <property type="entry name" value="FAD-linked reductases, C-terminal domain"/>
    <property type="match status" value="1"/>
</dbReference>
<keyword evidence="4" id="KW-0560">Oxidoreductase</keyword>
<dbReference type="GO" id="GO:0004497">
    <property type="term" value="F:monooxygenase activity"/>
    <property type="evidence" value="ECO:0007669"/>
    <property type="project" value="UniProtKB-KW"/>
</dbReference>
<dbReference type="PANTHER" id="PTHR13789">
    <property type="entry name" value="MONOOXYGENASE"/>
    <property type="match status" value="1"/>
</dbReference>
<gene>
    <name evidence="7" type="ORF">ETSY1_12985</name>
</gene>
<evidence type="ECO:0000256" key="4">
    <source>
        <dbReference type="ARBA" id="ARBA00023002"/>
    </source>
</evidence>
<dbReference type="InterPro" id="IPR036188">
    <property type="entry name" value="FAD/NAD-bd_sf"/>
</dbReference>
<dbReference type="Pfam" id="PF01494">
    <property type="entry name" value="FAD_binding_3"/>
    <property type="match status" value="2"/>
</dbReference>
<feature type="domain" description="FAD-binding" evidence="6">
    <location>
        <begin position="5"/>
        <end position="171"/>
    </location>
</feature>
<dbReference type="InterPro" id="IPR002938">
    <property type="entry name" value="FAD-bd"/>
</dbReference>
<evidence type="ECO:0000256" key="3">
    <source>
        <dbReference type="ARBA" id="ARBA00022827"/>
    </source>
</evidence>
<protein>
    <recommendedName>
        <fullName evidence="6">FAD-binding domain-containing protein</fullName>
    </recommendedName>
</protein>
<keyword evidence="2" id="KW-0285">Flavoprotein</keyword>
<evidence type="ECO:0000256" key="1">
    <source>
        <dbReference type="ARBA" id="ARBA00001974"/>
    </source>
</evidence>
<dbReference type="Proteomes" id="UP000019141">
    <property type="component" value="Unassembled WGS sequence"/>
</dbReference>
<dbReference type="PANTHER" id="PTHR13789:SF318">
    <property type="entry name" value="GERANYLGERANYL DIPHOSPHATE REDUCTASE"/>
    <property type="match status" value="1"/>
</dbReference>
<evidence type="ECO:0000256" key="2">
    <source>
        <dbReference type="ARBA" id="ARBA00022630"/>
    </source>
</evidence>
<organism evidence="7 8">
    <name type="scientific">Entotheonella factor</name>
    <dbReference type="NCBI Taxonomy" id="1429438"/>
    <lineage>
        <taxon>Bacteria</taxon>
        <taxon>Pseudomonadati</taxon>
        <taxon>Nitrospinota/Tectimicrobiota group</taxon>
        <taxon>Candidatus Tectimicrobiota</taxon>
        <taxon>Candidatus Entotheonellia</taxon>
        <taxon>Candidatus Entotheonellales</taxon>
        <taxon>Candidatus Entotheonellaceae</taxon>
        <taxon>Candidatus Entotheonella</taxon>
    </lineage>
</organism>
<dbReference type="PROSITE" id="PS51257">
    <property type="entry name" value="PROKAR_LIPOPROTEIN"/>
    <property type="match status" value="1"/>
</dbReference>
<name>W4LQ51_ENTF1</name>
<dbReference type="SUPFAM" id="SSF51905">
    <property type="entry name" value="FAD/NAD(P)-binding domain"/>
    <property type="match status" value="1"/>
</dbReference>
<reference evidence="7 8" key="1">
    <citation type="journal article" date="2014" name="Nature">
        <title>An environmental bacterial taxon with a large and distinct metabolic repertoire.</title>
        <authorList>
            <person name="Wilson M.C."/>
            <person name="Mori T."/>
            <person name="Ruckert C."/>
            <person name="Uria A.R."/>
            <person name="Helf M.J."/>
            <person name="Takada K."/>
            <person name="Gernert C."/>
            <person name="Steffens U.A."/>
            <person name="Heycke N."/>
            <person name="Schmitt S."/>
            <person name="Rinke C."/>
            <person name="Helfrich E.J."/>
            <person name="Brachmann A.O."/>
            <person name="Gurgui C."/>
            <person name="Wakimoto T."/>
            <person name="Kracht M."/>
            <person name="Crusemann M."/>
            <person name="Hentschel U."/>
            <person name="Abe I."/>
            <person name="Matsunaga S."/>
            <person name="Kalinowski J."/>
            <person name="Takeyama H."/>
            <person name="Piel J."/>
        </authorList>
    </citation>
    <scope>NUCLEOTIDE SEQUENCE [LARGE SCALE GENOMIC DNA]</scope>
    <source>
        <strain evidence="8">TSY1</strain>
    </source>
</reference>
<dbReference type="EMBL" id="AZHW01000387">
    <property type="protein sequence ID" value="ETW99989.1"/>
    <property type="molecule type" value="Genomic_DNA"/>
</dbReference>
<evidence type="ECO:0000313" key="7">
    <source>
        <dbReference type="EMBL" id="ETW99989.1"/>
    </source>
</evidence>
<dbReference type="PRINTS" id="PR00420">
    <property type="entry name" value="RNGMNOXGNASE"/>
</dbReference>
<dbReference type="Gene3D" id="3.50.50.60">
    <property type="entry name" value="FAD/NAD(P)-binding domain"/>
    <property type="match status" value="1"/>
</dbReference>
<comment type="cofactor">
    <cofactor evidence="1">
        <name>FAD</name>
        <dbReference type="ChEBI" id="CHEBI:57692"/>
    </cofactor>
</comment>
<comment type="caution">
    <text evidence="7">The sequence shown here is derived from an EMBL/GenBank/DDBJ whole genome shotgun (WGS) entry which is preliminary data.</text>
</comment>
<accession>W4LQ51</accession>
<dbReference type="AlphaFoldDB" id="W4LQ51"/>
<proteinExistence type="predicted"/>
<dbReference type="PATRIC" id="fig|1429438.4.peg.2601"/>
<dbReference type="InterPro" id="IPR050493">
    <property type="entry name" value="FAD-dep_Monooxygenase_BioMet"/>
</dbReference>